<dbReference type="HOGENOM" id="CLU_3268577_0_0_11"/>
<reference evidence="1 2" key="1">
    <citation type="submission" date="2008-10" db="EMBL/GenBank/DDBJ databases">
        <title>Draft genome sequence of Collinsella stercoris (DSM 13279).</title>
        <authorList>
            <person name="Sudarsanam P."/>
            <person name="Ley R."/>
            <person name="Guruge J."/>
            <person name="Turnbaugh P.J."/>
            <person name="Mahowald M."/>
            <person name="Liep D."/>
            <person name="Gordon J."/>
        </authorList>
    </citation>
    <scope>NUCLEOTIDE SEQUENCE [LARGE SCALE GENOMIC DNA]</scope>
    <source>
        <strain evidence="1 2">DSM 13279</strain>
    </source>
</reference>
<evidence type="ECO:0000313" key="2">
    <source>
        <dbReference type="Proteomes" id="UP000003560"/>
    </source>
</evidence>
<reference evidence="1 2" key="2">
    <citation type="submission" date="2008-10" db="EMBL/GenBank/DDBJ databases">
        <authorList>
            <person name="Fulton L."/>
            <person name="Clifton S."/>
            <person name="Fulton B."/>
            <person name="Xu J."/>
            <person name="Minx P."/>
            <person name="Pepin K.H."/>
            <person name="Johnson M."/>
            <person name="Thiruvilangam P."/>
            <person name="Bhonagiri V."/>
            <person name="Nash W.E."/>
            <person name="Mardis E.R."/>
            <person name="Wilson R.K."/>
        </authorList>
    </citation>
    <scope>NUCLEOTIDE SEQUENCE [LARGE SCALE GENOMIC DNA]</scope>
    <source>
        <strain evidence="1 2">DSM 13279</strain>
    </source>
</reference>
<proteinExistence type="predicted"/>
<dbReference type="Proteomes" id="UP000003560">
    <property type="component" value="Unassembled WGS sequence"/>
</dbReference>
<name>B6GBC4_9ACTN</name>
<comment type="caution">
    <text evidence="1">The sequence shown here is derived from an EMBL/GenBank/DDBJ whole genome shotgun (WGS) entry which is preliminary data.</text>
</comment>
<keyword evidence="2" id="KW-1185">Reference proteome</keyword>
<protein>
    <submittedName>
        <fullName evidence="1">Uncharacterized protein</fullName>
    </submittedName>
</protein>
<accession>B6GBC4</accession>
<evidence type="ECO:0000313" key="1">
    <source>
        <dbReference type="EMBL" id="EEA90386.1"/>
    </source>
</evidence>
<dbReference type="AlphaFoldDB" id="B6GBC4"/>
<dbReference type="EMBL" id="ABXJ01000073">
    <property type="protein sequence ID" value="EEA90386.1"/>
    <property type="molecule type" value="Genomic_DNA"/>
</dbReference>
<sequence length="41" mass="4860">MRAHCFKGISHFRRCSRSSWLGLRGRRFKGISHRPRGHPRA</sequence>
<gene>
    <name evidence="1" type="ORF">COLSTE_01383</name>
</gene>
<organism evidence="1 2">
    <name type="scientific">Collinsella stercoris DSM 13279</name>
    <dbReference type="NCBI Taxonomy" id="445975"/>
    <lineage>
        <taxon>Bacteria</taxon>
        <taxon>Bacillati</taxon>
        <taxon>Actinomycetota</taxon>
        <taxon>Coriobacteriia</taxon>
        <taxon>Coriobacteriales</taxon>
        <taxon>Coriobacteriaceae</taxon>
        <taxon>Collinsella</taxon>
    </lineage>
</organism>
<dbReference type="STRING" id="445975.COLSTE_01383"/>